<keyword evidence="2" id="KW-1185">Reference proteome</keyword>
<name>A0ABR3KEC3_TRISP</name>
<dbReference type="EMBL" id="JBEUSY010000377">
    <property type="protein sequence ID" value="KAL1235340.1"/>
    <property type="molecule type" value="Genomic_DNA"/>
</dbReference>
<protein>
    <submittedName>
        <fullName evidence="1">Polynucleotide 5'-hydroxyl-kinase GRC3</fullName>
    </submittedName>
</protein>
<accession>A0ABR3KEC3</accession>
<organism evidence="1 2">
    <name type="scientific">Trichinella spiralis</name>
    <name type="common">Trichina worm</name>
    <dbReference type="NCBI Taxonomy" id="6334"/>
    <lineage>
        <taxon>Eukaryota</taxon>
        <taxon>Metazoa</taxon>
        <taxon>Ecdysozoa</taxon>
        <taxon>Nematoda</taxon>
        <taxon>Enoplea</taxon>
        <taxon>Dorylaimia</taxon>
        <taxon>Trichinellida</taxon>
        <taxon>Trichinellidae</taxon>
        <taxon>Trichinella</taxon>
    </lineage>
</organism>
<dbReference type="Proteomes" id="UP001558632">
    <property type="component" value="Unassembled WGS sequence"/>
</dbReference>
<sequence length="101" mass="11400">MGYHHKFISNILRTVKNTVNLSFEDLHPHNCEGGCSGRNGTDLVGRQRYHQCMKTWESLCNNGASLVKRFPSMNVWCHTMGTIVAKCLLKESPFALALKYG</sequence>
<comment type="caution">
    <text evidence="1">The sequence shown here is derived from an EMBL/GenBank/DDBJ whole genome shotgun (WGS) entry which is preliminary data.</text>
</comment>
<evidence type="ECO:0000313" key="1">
    <source>
        <dbReference type="EMBL" id="KAL1235340.1"/>
    </source>
</evidence>
<reference evidence="1 2" key="1">
    <citation type="submission" date="2024-07" db="EMBL/GenBank/DDBJ databases">
        <title>Enhanced genomic and transcriptomic resources for Trichinella pseudospiralis and T. spiralis underpin the discovery of pronounced molecular differences between stages and species.</title>
        <authorList>
            <person name="Pasi K.K."/>
            <person name="La Rosa G."/>
            <person name="Gomez-Morales M.A."/>
            <person name="Tosini F."/>
            <person name="Sumanam S."/>
            <person name="Young N.D."/>
            <person name="Chang B.C."/>
            <person name="Robin G.B."/>
        </authorList>
    </citation>
    <scope>NUCLEOTIDE SEQUENCE [LARGE SCALE GENOMIC DNA]</scope>
    <source>
        <strain evidence="1">ISS534</strain>
    </source>
</reference>
<proteinExistence type="predicted"/>
<gene>
    <name evidence="1" type="ORF">TSPI_04224</name>
</gene>
<evidence type="ECO:0000313" key="2">
    <source>
        <dbReference type="Proteomes" id="UP001558632"/>
    </source>
</evidence>